<sequence>MGILSGNPKNEPMHYGEVYLTWMHLSAAKAFVAGYETLLNHTGDSDLKELIKDVLENGTKPEIKQIEVLLKDHGVGLPPSPPERPEACIENIPPGARFLDPEIGMKLGMDLGAGLVSCSAVMAECLREDIALMYGQFHMKTTQYAARTLRLLKDKGWLVPPPLHIDQSDC</sequence>
<reference evidence="1 2" key="1">
    <citation type="submission" date="2018-08" db="EMBL/GenBank/DDBJ databases">
        <title>Bacillus jemisoniae sp. nov., Bacillus chryseoplanitiae sp. nov., Bacillus resnikiae sp. nov., and Bacillus frankliniae sp. nov., isolated from Viking spacecraft and associated surfaces.</title>
        <authorList>
            <person name="Seuylemezian A."/>
            <person name="Vaishampayan P."/>
        </authorList>
    </citation>
    <scope>NUCLEOTIDE SEQUENCE [LARGE SCALE GENOMIC DNA]</scope>
    <source>
        <strain evidence="1 2">JJ-247</strain>
    </source>
</reference>
<dbReference type="Gene3D" id="1.20.1260.10">
    <property type="match status" value="1"/>
</dbReference>
<dbReference type="EMBL" id="QWVT01000015">
    <property type="protein sequence ID" value="RID85724.1"/>
    <property type="molecule type" value="Genomic_DNA"/>
</dbReference>
<accession>A0A398B8B9</accession>
<evidence type="ECO:0000313" key="1">
    <source>
        <dbReference type="EMBL" id="RID85724.1"/>
    </source>
</evidence>
<evidence type="ECO:0000313" key="2">
    <source>
        <dbReference type="Proteomes" id="UP000265816"/>
    </source>
</evidence>
<dbReference type="AlphaFoldDB" id="A0A398B8B9"/>
<gene>
    <name evidence="1" type="ORF">D1970_09270</name>
</gene>
<protein>
    <submittedName>
        <fullName evidence="1">DUF3231 family protein</fullName>
    </submittedName>
</protein>
<organism evidence="1 2">
    <name type="scientific">Mesobacillus zeae</name>
    <dbReference type="NCBI Taxonomy" id="1917180"/>
    <lineage>
        <taxon>Bacteria</taxon>
        <taxon>Bacillati</taxon>
        <taxon>Bacillota</taxon>
        <taxon>Bacilli</taxon>
        <taxon>Bacillales</taxon>
        <taxon>Bacillaceae</taxon>
        <taxon>Mesobacillus</taxon>
    </lineage>
</organism>
<dbReference type="RefSeq" id="WP_119112577.1">
    <property type="nucleotide sequence ID" value="NZ_CBCSEO010000002.1"/>
</dbReference>
<proteinExistence type="predicted"/>
<dbReference type="Proteomes" id="UP000265816">
    <property type="component" value="Unassembled WGS sequence"/>
</dbReference>
<dbReference type="OrthoDB" id="1934429at2"/>
<dbReference type="InterPro" id="IPR012347">
    <property type="entry name" value="Ferritin-like"/>
</dbReference>
<dbReference type="InterPro" id="IPR021617">
    <property type="entry name" value="DUF3231"/>
</dbReference>
<keyword evidence="2" id="KW-1185">Reference proteome</keyword>
<dbReference type="Pfam" id="PF11553">
    <property type="entry name" value="DUF3231"/>
    <property type="match status" value="1"/>
</dbReference>
<name>A0A398B8B9_9BACI</name>
<comment type="caution">
    <text evidence="1">The sequence shown here is derived from an EMBL/GenBank/DDBJ whole genome shotgun (WGS) entry which is preliminary data.</text>
</comment>